<organism evidence="3 4">
    <name type="scientific">Streptomyces sulfonofaciens</name>
    <dbReference type="NCBI Taxonomy" id="68272"/>
    <lineage>
        <taxon>Bacteria</taxon>
        <taxon>Bacillati</taxon>
        <taxon>Actinomycetota</taxon>
        <taxon>Actinomycetes</taxon>
        <taxon>Kitasatosporales</taxon>
        <taxon>Streptomycetaceae</taxon>
        <taxon>Streptomyces</taxon>
    </lineage>
</organism>
<feature type="compositionally biased region" description="Gly residues" evidence="2">
    <location>
        <begin position="218"/>
        <end position="245"/>
    </location>
</feature>
<keyword evidence="4" id="KW-1185">Reference proteome</keyword>
<reference evidence="3" key="2">
    <citation type="submission" date="2020-09" db="EMBL/GenBank/DDBJ databases">
        <authorList>
            <person name="Sun Q."/>
            <person name="Ohkuma M."/>
        </authorList>
    </citation>
    <scope>NUCLEOTIDE SEQUENCE</scope>
    <source>
        <strain evidence="3">JCM 5069</strain>
    </source>
</reference>
<feature type="region of interest" description="Disordered" evidence="2">
    <location>
        <begin position="1"/>
        <end position="20"/>
    </location>
</feature>
<dbReference type="Pfam" id="PF03780">
    <property type="entry name" value="Asp23"/>
    <property type="match status" value="1"/>
</dbReference>
<proteinExistence type="inferred from homology"/>
<comment type="caution">
    <text evidence="3">The sequence shown here is derived from an EMBL/GenBank/DDBJ whole genome shotgun (WGS) entry which is preliminary data.</text>
</comment>
<reference evidence="3" key="1">
    <citation type="journal article" date="2014" name="Int. J. Syst. Evol. Microbiol.">
        <title>Complete genome sequence of Corynebacterium casei LMG S-19264T (=DSM 44701T), isolated from a smear-ripened cheese.</title>
        <authorList>
            <consortium name="US DOE Joint Genome Institute (JGI-PGF)"/>
            <person name="Walter F."/>
            <person name="Albersmeier A."/>
            <person name="Kalinowski J."/>
            <person name="Ruckert C."/>
        </authorList>
    </citation>
    <scope>NUCLEOTIDE SEQUENCE</scope>
    <source>
        <strain evidence="3">JCM 5069</strain>
    </source>
</reference>
<sequence length="245" mass="24925">MAVNGRQVPPDGTGDDEALPCGTPLRAVWEAYDAGTAAQDPHLGTCPHCTAALHELTVLDGFVERARSADRSPAVDPDPFTTRVMELVRLEVRSGPALPLGGAEEDLWIVEAAVAKAFRAAVDALPGVRAGSCRVRPADSGAEAGGGSVRVDLEVVTSLERNLQEVAEAVRHRVVDSAHRALGLEVDAVDVTVADVLDDSGQAHGTTFSYAAAPGTGTAPGHGSGGRFGGPGTGGGPVPEGGTGR</sequence>
<dbReference type="Proteomes" id="UP000603708">
    <property type="component" value="Unassembled WGS sequence"/>
</dbReference>
<feature type="region of interest" description="Disordered" evidence="2">
    <location>
        <begin position="208"/>
        <end position="245"/>
    </location>
</feature>
<name>A0A919GI51_9ACTN</name>
<dbReference type="RefSeq" id="WP_373317061.1">
    <property type="nucleotide sequence ID" value="NZ_BNCD01000017.1"/>
</dbReference>
<evidence type="ECO:0000313" key="4">
    <source>
        <dbReference type="Proteomes" id="UP000603708"/>
    </source>
</evidence>
<dbReference type="AlphaFoldDB" id="A0A919GI51"/>
<evidence type="ECO:0000256" key="1">
    <source>
        <dbReference type="ARBA" id="ARBA00005721"/>
    </source>
</evidence>
<evidence type="ECO:0000256" key="2">
    <source>
        <dbReference type="SAM" id="MobiDB-lite"/>
    </source>
</evidence>
<gene>
    <name evidence="3" type="ORF">GCM10018793_52370</name>
</gene>
<accession>A0A919GI51</accession>
<protein>
    <recommendedName>
        <fullName evidence="5">Asp23/Gls24 family envelope stress response protein</fullName>
    </recommendedName>
</protein>
<evidence type="ECO:0000313" key="3">
    <source>
        <dbReference type="EMBL" id="GHH85220.1"/>
    </source>
</evidence>
<dbReference type="EMBL" id="BNCD01000017">
    <property type="protein sequence ID" value="GHH85220.1"/>
    <property type="molecule type" value="Genomic_DNA"/>
</dbReference>
<comment type="similarity">
    <text evidence="1">Belongs to the asp23 family.</text>
</comment>
<dbReference type="InterPro" id="IPR005531">
    <property type="entry name" value="Asp23"/>
</dbReference>
<evidence type="ECO:0008006" key="5">
    <source>
        <dbReference type="Google" id="ProtNLM"/>
    </source>
</evidence>